<comment type="pathway">
    <text evidence="3">Amino-acid degradation; L-lysine degradation via saccharopine pathway; glutaryl-CoA from L-lysine: step 6/6.</text>
</comment>
<sequence length="435" mass="47376">MFRSSVKVARPIVSGVSKRSLSFAAPQFGGALHYKNSLLQRVMITSRSQSTVVKVPPMAESLTEGSLKEFSKQVGEFIQQDELLATIETDKIDVEVNAPVSGKVSKLNFQPDDTVTVGDDLAEIEAGEAPAAGEQSQEQPAKPKEEEAAPKPQESAPPKEEPKQSTPPPPPPQPKKESAPPKQESAPPKQESAPTPSASSANFTRSEQRVKMNRMRLRIAERLKESQNTAASLTTFNECDMSALMDMRKLYKDEIIKKTGVKFGFMGLFAKACTLAAKDVPTVNAAIDGDQIVYRDYTDISIAVATPKGLVTPVVRNAESMTVLDVEQEISRLGKKARDGKLTLEDMAGGTFTISNGGVFGSLYGTPIINMPQTAVLGLHGVKERPVTVNGQVVSRPMMYLALTYDHRLLDGREAVTFLKTVKELIEDPRKMMLM</sequence>
<dbReference type="InterPro" id="IPR000089">
    <property type="entry name" value="Biotin_lipoyl"/>
</dbReference>
<organism evidence="15 16">
    <name type="scientific">Lachancea nothofagi CBS 11611</name>
    <dbReference type="NCBI Taxonomy" id="1266666"/>
    <lineage>
        <taxon>Eukaryota</taxon>
        <taxon>Fungi</taxon>
        <taxon>Dikarya</taxon>
        <taxon>Ascomycota</taxon>
        <taxon>Saccharomycotina</taxon>
        <taxon>Saccharomycetes</taxon>
        <taxon>Saccharomycetales</taxon>
        <taxon>Saccharomycetaceae</taxon>
        <taxon>Lachancea</taxon>
    </lineage>
</organism>
<dbReference type="EC" id="2.3.1.61" evidence="5"/>
<evidence type="ECO:0000256" key="4">
    <source>
        <dbReference type="ARBA" id="ARBA00007317"/>
    </source>
</evidence>
<evidence type="ECO:0000256" key="3">
    <source>
        <dbReference type="ARBA" id="ARBA00005145"/>
    </source>
</evidence>
<keyword evidence="7" id="KW-0808">Transferase</keyword>
<dbReference type="Proteomes" id="UP000189911">
    <property type="component" value="Chromosome C"/>
</dbReference>
<dbReference type="GO" id="GO:0033512">
    <property type="term" value="P:L-lysine catabolic process to acetyl-CoA via saccharopine"/>
    <property type="evidence" value="ECO:0007669"/>
    <property type="project" value="UniProtKB-UniPathway"/>
</dbReference>
<dbReference type="InterPro" id="IPR001078">
    <property type="entry name" value="2-oxoacid_DH_actylTfrase"/>
</dbReference>
<evidence type="ECO:0000256" key="13">
    <source>
        <dbReference type="SAM" id="MobiDB-lite"/>
    </source>
</evidence>
<evidence type="ECO:0000256" key="12">
    <source>
        <dbReference type="ARBA" id="ARBA00032406"/>
    </source>
</evidence>
<dbReference type="GO" id="GO:0004149">
    <property type="term" value="F:dihydrolipoyllysine-residue succinyltransferase activity"/>
    <property type="evidence" value="ECO:0007669"/>
    <property type="project" value="UniProtKB-EC"/>
</dbReference>
<dbReference type="Gene3D" id="2.40.50.100">
    <property type="match status" value="1"/>
</dbReference>
<dbReference type="InterPro" id="IPR011053">
    <property type="entry name" value="Single_hybrid_motif"/>
</dbReference>
<dbReference type="OrthoDB" id="5391403at2759"/>
<feature type="compositionally biased region" description="Polar residues" evidence="13">
    <location>
        <begin position="192"/>
        <end position="205"/>
    </location>
</feature>
<evidence type="ECO:0000256" key="1">
    <source>
        <dbReference type="ARBA" id="ARBA00001938"/>
    </source>
</evidence>
<feature type="domain" description="Lipoyl-binding" evidence="14">
    <location>
        <begin position="50"/>
        <end position="125"/>
    </location>
</feature>
<dbReference type="InterPro" id="IPR050537">
    <property type="entry name" value="2-oxoacid_dehydrogenase"/>
</dbReference>
<evidence type="ECO:0000256" key="10">
    <source>
        <dbReference type="ARBA" id="ARBA00023128"/>
    </source>
</evidence>
<evidence type="ECO:0000259" key="14">
    <source>
        <dbReference type="PROSITE" id="PS50968"/>
    </source>
</evidence>
<gene>
    <name evidence="15" type="ORF">LANO_0C07822G</name>
</gene>
<evidence type="ECO:0000256" key="5">
    <source>
        <dbReference type="ARBA" id="ARBA00012945"/>
    </source>
</evidence>
<dbReference type="InterPro" id="IPR023213">
    <property type="entry name" value="CAT-like_dom_sf"/>
</dbReference>
<evidence type="ECO:0000256" key="7">
    <source>
        <dbReference type="ARBA" id="ARBA00022679"/>
    </source>
</evidence>
<protein>
    <recommendedName>
        <fullName evidence="5">dihydrolipoyllysine-residue succinyltransferase</fullName>
        <ecNumber evidence="5">2.3.1.61</ecNumber>
    </recommendedName>
    <alternativeName>
        <fullName evidence="12">2-oxoglutarate dehydrogenase complex component E2</fullName>
    </alternativeName>
</protein>
<reference evidence="16" key="1">
    <citation type="submission" date="2016-03" db="EMBL/GenBank/DDBJ databases">
        <authorList>
            <person name="Devillers Hugo."/>
        </authorList>
    </citation>
    <scope>NUCLEOTIDE SEQUENCE [LARGE SCALE GENOMIC DNA]</scope>
</reference>
<comment type="similarity">
    <text evidence="4">Belongs to the 2-oxoacid dehydrogenase family.</text>
</comment>
<evidence type="ECO:0000256" key="2">
    <source>
        <dbReference type="ARBA" id="ARBA00004173"/>
    </source>
</evidence>
<dbReference type="PROSITE" id="PS00189">
    <property type="entry name" value="LIPOYL"/>
    <property type="match status" value="1"/>
</dbReference>
<keyword evidence="8" id="KW-0450">Lipoyl</keyword>
<evidence type="ECO:0000256" key="11">
    <source>
        <dbReference type="ARBA" id="ARBA00023315"/>
    </source>
</evidence>
<dbReference type="PANTHER" id="PTHR43416">
    <property type="entry name" value="DIHYDROLIPOYLLYSINE-RESIDUE SUCCINYLTRANSFERASE COMPONENT OF 2-OXOGLUTARATE DEHYDROGENASE COMPLEX, MITOCHONDRIAL-RELATED"/>
    <property type="match status" value="1"/>
</dbReference>
<evidence type="ECO:0000313" key="16">
    <source>
        <dbReference type="Proteomes" id="UP000189911"/>
    </source>
</evidence>
<dbReference type="InterPro" id="IPR006255">
    <property type="entry name" value="SucB"/>
</dbReference>
<dbReference type="Gene3D" id="3.30.559.10">
    <property type="entry name" value="Chloramphenicol acetyltransferase-like domain"/>
    <property type="match status" value="1"/>
</dbReference>
<dbReference type="InterPro" id="IPR003016">
    <property type="entry name" value="2-oxoA_DH_lipoyl-BS"/>
</dbReference>
<feature type="compositionally biased region" description="Low complexity" evidence="13">
    <location>
        <begin position="128"/>
        <end position="140"/>
    </location>
</feature>
<dbReference type="SUPFAM" id="SSF52777">
    <property type="entry name" value="CoA-dependent acyltransferases"/>
    <property type="match status" value="1"/>
</dbReference>
<dbReference type="AlphaFoldDB" id="A0A1G4J8U4"/>
<dbReference type="NCBIfam" id="TIGR01347">
    <property type="entry name" value="sucB"/>
    <property type="match status" value="1"/>
</dbReference>
<comment type="cofactor">
    <cofactor evidence="1">
        <name>(R)-lipoate</name>
        <dbReference type="ChEBI" id="CHEBI:83088"/>
    </cofactor>
</comment>
<dbReference type="UniPathway" id="UPA00868">
    <property type="reaction ID" value="UER00840"/>
</dbReference>
<dbReference type="PROSITE" id="PS50968">
    <property type="entry name" value="BIOTINYL_LIPOYL"/>
    <property type="match status" value="1"/>
</dbReference>
<dbReference type="Pfam" id="PF00364">
    <property type="entry name" value="Biotin_lipoyl"/>
    <property type="match status" value="1"/>
</dbReference>
<evidence type="ECO:0000313" key="15">
    <source>
        <dbReference type="EMBL" id="SCU86386.1"/>
    </source>
</evidence>
<name>A0A1G4J8U4_9SACH</name>
<keyword evidence="16" id="KW-1185">Reference proteome</keyword>
<dbReference type="GO" id="GO:0045252">
    <property type="term" value="C:oxoglutarate dehydrogenase complex"/>
    <property type="evidence" value="ECO:0007669"/>
    <property type="project" value="InterPro"/>
</dbReference>
<evidence type="ECO:0000256" key="9">
    <source>
        <dbReference type="ARBA" id="ARBA00022946"/>
    </source>
</evidence>
<dbReference type="FunFam" id="3.30.559.10:FF:000006">
    <property type="entry name" value="Dihydrolipoyllysine-residue succinyltransferase component of 2-oxoglutarate dehydrogenase complex, mitochondrial"/>
    <property type="match status" value="1"/>
</dbReference>
<evidence type="ECO:0000256" key="6">
    <source>
        <dbReference type="ARBA" id="ARBA00022532"/>
    </source>
</evidence>
<keyword evidence="6" id="KW-0816">Tricarboxylic acid cycle</keyword>
<proteinExistence type="inferred from homology"/>
<keyword evidence="9" id="KW-0809">Transit peptide</keyword>
<keyword evidence="10" id="KW-0496">Mitochondrion</keyword>
<dbReference type="PANTHER" id="PTHR43416:SF5">
    <property type="entry name" value="DIHYDROLIPOYLLYSINE-RESIDUE SUCCINYLTRANSFERASE COMPONENT OF 2-OXOGLUTARATE DEHYDROGENASE COMPLEX, MITOCHONDRIAL"/>
    <property type="match status" value="1"/>
</dbReference>
<evidence type="ECO:0000256" key="8">
    <source>
        <dbReference type="ARBA" id="ARBA00022823"/>
    </source>
</evidence>
<accession>A0A1G4J8U4</accession>
<keyword evidence="11" id="KW-0012">Acyltransferase</keyword>
<dbReference type="Pfam" id="PF00198">
    <property type="entry name" value="2-oxoacid_dh"/>
    <property type="match status" value="1"/>
</dbReference>
<dbReference type="GO" id="GO:0006099">
    <property type="term" value="P:tricarboxylic acid cycle"/>
    <property type="evidence" value="ECO:0007669"/>
    <property type="project" value="UniProtKB-KW"/>
</dbReference>
<dbReference type="CDD" id="cd06849">
    <property type="entry name" value="lipoyl_domain"/>
    <property type="match status" value="1"/>
</dbReference>
<dbReference type="EMBL" id="LT598446">
    <property type="protein sequence ID" value="SCU86386.1"/>
    <property type="molecule type" value="Genomic_DNA"/>
</dbReference>
<dbReference type="GO" id="GO:0005739">
    <property type="term" value="C:mitochondrion"/>
    <property type="evidence" value="ECO:0007669"/>
    <property type="project" value="UniProtKB-SubCell"/>
</dbReference>
<dbReference type="SUPFAM" id="SSF51230">
    <property type="entry name" value="Single hybrid motif"/>
    <property type="match status" value="1"/>
</dbReference>
<comment type="subcellular location">
    <subcellularLocation>
        <location evidence="2">Mitochondrion</location>
    </subcellularLocation>
</comment>
<feature type="region of interest" description="Disordered" evidence="13">
    <location>
        <begin position="128"/>
        <end position="210"/>
    </location>
</feature>